<proteinExistence type="predicted"/>
<dbReference type="Pfam" id="PF00004">
    <property type="entry name" value="AAA"/>
    <property type="match status" value="1"/>
</dbReference>
<keyword evidence="4" id="KW-1185">Reference proteome</keyword>
<evidence type="ECO:0000259" key="2">
    <source>
        <dbReference type="Pfam" id="PF00004"/>
    </source>
</evidence>
<dbReference type="InterPro" id="IPR003959">
    <property type="entry name" value="ATPase_AAA_core"/>
</dbReference>
<dbReference type="Gene3D" id="3.40.50.300">
    <property type="entry name" value="P-loop containing nucleotide triphosphate hydrolases"/>
    <property type="match status" value="1"/>
</dbReference>
<dbReference type="Proteomes" id="UP000481153">
    <property type="component" value="Unassembled WGS sequence"/>
</dbReference>
<dbReference type="EMBL" id="VJMJ01000088">
    <property type="protein sequence ID" value="KAF0736650.1"/>
    <property type="molecule type" value="Genomic_DNA"/>
</dbReference>
<evidence type="ECO:0000313" key="4">
    <source>
        <dbReference type="Proteomes" id="UP000481153"/>
    </source>
</evidence>
<dbReference type="SUPFAM" id="SSF52540">
    <property type="entry name" value="P-loop containing nucleoside triphosphate hydrolases"/>
    <property type="match status" value="1"/>
</dbReference>
<organism evidence="3 4">
    <name type="scientific">Aphanomyces euteiches</name>
    <dbReference type="NCBI Taxonomy" id="100861"/>
    <lineage>
        <taxon>Eukaryota</taxon>
        <taxon>Sar</taxon>
        <taxon>Stramenopiles</taxon>
        <taxon>Oomycota</taxon>
        <taxon>Saprolegniomycetes</taxon>
        <taxon>Saprolegniales</taxon>
        <taxon>Verrucalvaceae</taxon>
        <taxon>Aphanomyces</taxon>
    </lineage>
</organism>
<feature type="region of interest" description="Disordered" evidence="1">
    <location>
        <begin position="1"/>
        <end position="28"/>
    </location>
</feature>
<dbReference type="GO" id="GO:0005524">
    <property type="term" value="F:ATP binding"/>
    <property type="evidence" value="ECO:0007669"/>
    <property type="project" value="InterPro"/>
</dbReference>
<dbReference type="GO" id="GO:0016887">
    <property type="term" value="F:ATP hydrolysis activity"/>
    <property type="evidence" value="ECO:0007669"/>
    <property type="project" value="InterPro"/>
</dbReference>
<name>A0A6G0X9B0_9STRA</name>
<comment type="caution">
    <text evidence="3">The sequence shown here is derived from an EMBL/GenBank/DDBJ whole genome shotgun (WGS) entry which is preliminary data.</text>
</comment>
<gene>
    <name evidence="3" type="ORF">Ae201684_007100</name>
</gene>
<evidence type="ECO:0000313" key="3">
    <source>
        <dbReference type="EMBL" id="KAF0736650.1"/>
    </source>
</evidence>
<dbReference type="VEuPathDB" id="FungiDB:AeMF1_016961"/>
<accession>A0A6G0X9B0</accession>
<sequence length="637" mass="71533">MADAQPPPPRSEEAFVNRPRRSRGDFDLEPVPRKVKRCLFEDVKVHEMVLLHGQEVNSAVETTSKATSVASTSGPLELTNAETHINLAEFPGKRYVARFSLQLLPTCNMSPNDRDALHKAGLARIVFTAHQREFGISRKMLKSLSAAFDLRLIDQPHCTFHWHHGVLRFQSLTRGYLEVNRERFKRPKSRHLKHGDIISIYKTSTASLEYKVSMHFHRSKHTDKVFRIDLTAAAPLIGLDRQGKLHPIPDIRVEQQYDCIQQSVGRHGIQVRPVVATWPQFRTVLTHGSRVVHFIGQGNDEHVYFEDNLGMVHPVAYSELLPGLNTDVKLVVLSYAPAQPLVNAFVAHGVPHVVVVHDPRRISAFYAALLSGQTVQASVDAVVSSYPAALSLFPFGRHDAVIYPHKHTKRPITAQPYSSHALPPPPTHLCTARHVDIFRICEVLALKLRLVTIAGRAGSGKTTTAIAVAHRVGHRHKILKVGSKISFIDVPSLMANMSPTSEEGIWDVVRVHTQTHRANISKWPTLIFLDGCDVWMDDEEQHRGLRELLETWFVASSTLQVVLTARQPLTTKHRILNLVEELYYLDELAFDPSGDSQQSEKGELPEEESNAAVMMALQEKEALNSKFQRLSLETVCC</sequence>
<feature type="domain" description="ATPase AAA-type core" evidence="2">
    <location>
        <begin position="453"/>
        <end position="579"/>
    </location>
</feature>
<dbReference type="InterPro" id="IPR027417">
    <property type="entry name" value="P-loop_NTPase"/>
</dbReference>
<evidence type="ECO:0000256" key="1">
    <source>
        <dbReference type="SAM" id="MobiDB-lite"/>
    </source>
</evidence>
<reference evidence="3 4" key="1">
    <citation type="submission" date="2019-07" db="EMBL/GenBank/DDBJ databases">
        <title>Genomics analysis of Aphanomyces spp. identifies a new class of oomycete effector associated with host adaptation.</title>
        <authorList>
            <person name="Gaulin E."/>
        </authorList>
    </citation>
    <scope>NUCLEOTIDE SEQUENCE [LARGE SCALE GENOMIC DNA]</scope>
    <source>
        <strain evidence="3 4">ATCC 201684</strain>
    </source>
</reference>
<dbReference type="AlphaFoldDB" id="A0A6G0X9B0"/>
<protein>
    <recommendedName>
        <fullName evidence="2">ATPase AAA-type core domain-containing protein</fullName>
    </recommendedName>
</protein>